<keyword evidence="2" id="KW-1185">Reference proteome</keyword>
<organism evidence="1 2">
    <name type="scientific">Pedobacter agri</name>
    <dbReference type="NCBI Taxonomy" id="454586"/>
    <lineage>
        <taxon>Bacteria</taxon>
        <taxon>Pseudomonadati</taxon>
        <taxon>Bacteroidota</taxon>
        <taxon>Sphingobacteriia</taxon>
        <taxon>Sphingobacteriales</taxon>
        <taxon>Sphingobacteriaceae</taxon>
        <taxon>Pedobacter</taxon>
    </lineage>
</organism>
<reference evidence="1" key="1">
    <citation type="submission" date="2022-11" db="EMBL/GenBank/DDBJ databases">
        <authorList>
            <person name="Graham C."/>
            <person name="Newman J.D."/>
        </authorList>
    </citation>
    <scope>NUCLEOTIDE SEQUENCE</scope>
    <source>
        <strain evidence="1">DSM 19486</strain>
    </source>
</reference>
<gene>
    <name evidence="1" type="ORF">OQZ29_21230</name>
</gene>
<proteinExistence type="predicted"/>
<dbReference type="InterPro" id="IPR036520">
    <property type="entry name" value="UPF0759_sf"/>
</dbReference>
<sequence>MDNYYTGTSGLLLPVPNKAFYPEEYQNRSRLCYYGSLVNSIEINSSFYKIPQPSTVKKWRAEVPENFRFTFKLFKGITHHPGLAFDPKEIARFFEVINEAADKKGCLLVQFPPSVRMTHFPQIQQLMAELRRCDPLEEWKIALEFRHASLYVEEISELLTEFKMASVIHDKRNAASPMQMDEAPFVYLRFHGPGGNYKGSYTEALLAEYASYIKDWMDEGKAVFSYFNNTMGDAHANLKTLNKMVKGAL</sequence>
<comment type="caution">
    <text evidence="1">The sequence shown here is derived from an EMBL/GenBank/DDBJ whole genome shotgun (WGS) entry which is preliminary data.</text>
</comment>
<dbReference type="PANTHER" id="PTHR30348">
    <property type="entry name" value="UNCHARACTERIZED PROTEIN YECE"/>
    <property type="match status" value="1"/>
</dbReference>
<dbReference type="AlphaFoldDB" id="A0A9X3IBP8"/>
<accession>A0A9X3IBP8</accession>
<dbReference type="Gene3D" id="3.20.20.410">
    <property type="entry name" value="Protein of unknown function UPF0759"/>
    <property type="match status" value="1"/>
</dbReference>
<evidence type="ECO:0000313" key="1">
    <source>
        <dbReference type="EMBL" id="MCX3267299.1"/>
    </source>
</evidence>
<evidence type="ECO:0000313" key="2">
    <source>
        <dbReference type="Proteomes" id="UP001142592"/>
    </source>
</evidence>
<dbReference type="SUPFAM" id="SSF117396">
    <property type="entry name" value="TM1631-like"/>
    <property type="match status" value="1"/>
</dbReference>
<dbReference type="Proteomes" id="UP001142592">
    <property type="component" value="Unassembled WGS sequence"/>
</dbReference>
<dbReference type="InterPro" id="IPR002763">
    <property type="entry name" value="DUF72"/>
</dbReference>
<dbReference type="Pfam" id="PF01904">
    <property type="entry name" value="DUF72"/>
    <property type="match status" value="1"/>
</dbReference>
<dbReference type="RefSeq" id="WP_010603198.1">
    <property type="nucleotide sequence ID" value="NZ_JAPJUH010000007.1"/>
</dbReference>
<protein>
    <submittedName>
        <fullName evidence="1">DUF72 domain-containing protein</fullName>
    </submittedName>
</protein>
<dbReference type="PANTHER" id="PTHR30348:SF4">
    <property type="entry name" value="DUF72 DOMAIN-CONTAINING PROTEIN"/>
    <property type="match status" value="1"/>
</dbReference>
<name>A0A9X3IBP8_9SPHI</name>
<dbReference type="EMBL" id="JAPJUH010000007">
    <property type="protein sequence ID" value="MCX3267299.1"/>
    <property type="molecule type" value="Genomic_DNA"/>
</dbReference>